<dbReference type="AlphaFoldDB" id="A0AA45L361"/>
<accession>A0AA45L361</accession>
<evidence type="ECO:0000313" key="2">
    <source>
        <dbReference type="Proteomes" id="UP000677152"/>
    </source>
</evidence>
<sequence length="114" mass="12195">MEHRVVLRAAHGGDAAEIVVPDLARALKLKAAAYDQHRHARPADAWNSRHLTDLAFLCSVVDDPDAVRDDLGATPEGGHLALAAVLDPPSHLAWTALGKAAEDARLVWEVLRGA</sequence>
<proteinExistence type="predicted"/>
<protein>
    <submittedName>
        <fullName evidence="1">Uncharacterized protein</fullName>
    </submittedName>
</protein>
<dbReference type="EMBL" id="CP073249">
    <property type="protein sequence ID" value="QUF02634.1"/>
    <property type="molecule type" value="Genomic_DNA"/>
</dbReference>
<dbReference type="Proteomes" id="UP000677152">
    <property type="component" value="Chromosome"/>
</dbReference>
<name>A0AA45L361_9PSEU</name>
<evidence type="ECO:0000313" key="1">
    <source>
        <dbReference type="EMBL" id="QUF02634.1"/>
    </source>
</evidence>
<reference evidence="1" key="1">
    <citation type="submission" date="2021-04" db="EMBL/GenBank/DDBJ databases">
        <title>Genomic sequence of Actinosynnema pretiosum subsp. pretiosum ATCC 31280 (C-14919).</title>
        <authorList>
            <person name="Bai L."/>
            <person name="Wang X."/>
            <person name="Xiao Y."/>
        </authorList>
    </citation>
    <scope>NUCLEOTIDE SEQUENCE</scope>
    <source>
        <strain evidence="1">ATCC 31280</strain>
    </source>
</reference>
<gene>
    <name evidence="1" type="ORF">KCV87_24685</name>
</gene>
<organism evidence="1 2">
    <name type="scientific">Actinosynnema pretiosum subsp. pretiosum</name>
    <dbReference type="NCBI Taxonomy" id="103721"/>
    <lineage>
        <taxon>Bacteria</taxon>
        <taxon>Bacillati</taxon>
        <taxon>Actinomycetota</taxon>
        <taxon>Actinomycetes</taxon>
        <taxon>Pseudonocardiales</taxon>
        <taxon>Pseudonocardiaceae</taxon>
        <taxon>Actinosynnema</taxon>
    </lineage>
</organism>